<reference evidence="1" key="1">
    <citation type="journal article" date="2014" name="Front. Microbiol.">
        <title>High frequency of phylogenetically diverse reductive dehalogenase-homologous genes in deep subseafloor sedimentary metagenomes.</title>
        <authorList>
            <person name="Kawai M."/>
            <person name="Futagami T."/>
            <person name="Toyoda A."/>
            <person name="Takaki Y."/>
            <person name="Nishi S."/>
            <person name="Hori S."/>
            <person name="Arai W."/>
            <person name="Tsubouchi T."/>
            <person name="Morono Y."/>
            <person name="Uchiyama I."/>
            <person name="Ito T."/>
            <person name="Fujiyama A."/>
            <person name="Inagaki F."/>
            <person name="Takami H."/>
        </authorList>
    </citation>
    <scope>NUCLEOTIDE SEQUENCE</scope>
    <source>
        <strain evidence="1">Expedition CK06-06</strain>
    </source>
</reference>
<name>X0WBC4_9ZZZZ</name>
<evidence type="ECO:0000313" key="1">
    <source>
        <dbReference type="EMBL" id="GAG20497.1"/>
    </source>
</evidence>
<gene>
    <name evidence="1" type="ORF">S01H1_52983</name>
</gene>
<accession>X0WBC4</accession>
<sequence>WQIERTGVFPCEVLNEAERKLFFEGIKEWDVLVHKQVTSDIA</sequence>
<protein>
    <submittedName>
        <fullName evidence="1">Uncharacterized protein</fullName>
    </submittedName>
</protein>
<proteinExistence type="predicted"/>
<dbReference type="EMBL" id="BARS01034282">
    <property type="protein sequence ID" value="GAG20497.1"/>
    <property type="molecule type" value="Genomic_DNA"/>
</dbReference>
<organism evidence="1">
    <name type="scientific">marine sediment metagenome</name>
    <dbReference type="NCBI Taxonomy" id="412755"/>
    <lineage>
        <taxon>unclassified sequences</taxon>
        <taxon>metagenomes</taxon>
        <taxon>ecological metagenomes</taxon>
    </lineage>
</organism>
<comment type="caution">
    <text evidence="1">The sequence shown here is derived from an EMBL/GenBank/DDBJ whole genome shotgun (WGS) entry which is preliminary data.</text>
</comment>
<dbReference type="AlphaFoldDB" id="X0WBC4"/>
<feature type="non-terminal residue" evidence="1">
    <location>
        <position position="1"/>
    </location>
</feature>